<evidence type="ECO:0000313" key="6">
    <source>
        <dbReference type="EMBL" id="CEM01598.1"/>
    </source>
</evidence>
<dbReference type="Pfam" id="PF08190">
    <property type="entry name" value="PIH1"/>
    <property type="match status" value="1"/>
</dbReference>
<organism evidence="6 7">
    <name type="scientific">Vitrella brassicaformis (strain CCMP3155)</name>
    <dbReference type="NCBI Taxonomy" id="1169540"/>
    <lineage>
        <taxon>Eukaryota</taxon>
        <taxon>Sar</taxon>
        <taxon>Alveolata</taxon>
        <taxon>Colpodellida</taxon>
        <taxon>Vitrellaceae</taxon>
        <taxon>Vitrella</taxon>
    </lineage>
</organism>
<evidence type="ECO:0000256" key="3">
    <source>
        <dbReference type="SAM" id="MobiDB-lite"/>
    </source>
</evidence>
<feature type="compositionally biased region" description="Basic and acidic residues" evidence="3">
    <location>
        <begin position="193"/>
        <end position="209"/>
    </location>
</feature>
<evidence type="ECO:0000313" key="7">
    <source>
        <dbReference type="Proteomes" id="UP000041254"/>
    </source>
</evidence>
<dbReference type="Pfam" id="PF18201">
    <property type="entry name" value="PIH1_CS"/>
    <property type="match status" value="1"/>
</dbReference>
<evidence type="ECO:0000256" key="2">
    <source>
        <dbReference type="ARBA" id="ARBA00040540"/>
    </source>
</evidence>
<evidence type="ECO:0000256" key="1">
    <source>
        <dbReference type="ARBA" id="ARBA00008511"/>
    </source>
</evidence>
<feature type="compositionally biased region" description="Pro residues" evidence="3">
    <location>
        <begin position="431"/>
        <end position="445"/>
    </location>
</feature>
<feature type="region of interest" description="Disordered" evidence="3">
    <location>
        <begin position="245"/>
        <end position="305"/>
    </location>
</feature>
<feature type="compositionally biased region" description="Low complexity" evidence="3">
    <location>
        <begin position="258"/>
        <end position="276"/>
    </location>
</feature>
<feature type="compositionally biased region" description="Low complexity" evidence="3">
    <location>
        <begin position="216"/>
        <end position="226"/>
    </location>
</feature>
<gene>
    <name evidence="6" type="ORF">Vbra_20802</name>
</gene>
<dbReference type="InterPro" id="IPR012981">
    <property type="entry name" value="PIH1_N"/>
</dbReference>
<dbReference type="PANTHER" id="PTHR22997:SF0">
    <property type="entry name" value="PIH1 DOMAIN-CONTAINING PROTEIN 1"/>
    <property type="match status" value="1"/>
</dbReference>
<dbReference type="GO" id="GO:0005737">
    <property type="term" value="C:cytoplasm"/>
    <property type="evidence" value="ECO:0007669"/>
    <property type="project" value="TreeGrafter"/>
</dbReference>
<feature type="region of interest" description="Disordered" evidence="3">
    <location>
        <begin position="426"/>
        <end position="477"/>
    </location>
</feature>
<accession>A0A0G4EU43</accession>
<evidence type="ECO:0000259" key="5">
    <source>
        <dbReference type="Pfam" id="PF18201"/>
    </source>
</evidence>
<reference evidence="6 7" key="1">
    <citation type="submission" date="2014-11" db="EMBL/GenBank/DDBJ databases">
        <authorList>
            <person name="Zhu J."/>
            <person name="Qi W."/>
            <person name="Song R."/>
        </authorList>
    </citation>
    <scope>NUCLEOTIDE SEQUENCE [LARGE SCALE GENOMIC DNA]</scope>
</reference>
<proteinExistence type="inferred from homology"/>
<feature type="region of interest" description="Disordered" evidence="3">
    <location>
        <begin position="188"/>
        <end position="233"/>
    </location>
</feature>
<feature type="compositionally biased region" description="Polar residues" evidence="3">
    <location>
        <begin position="796"/>
        <end position="810"/>
    </location>
</feature>
<dbReference type="InParanoid" id="A0A0G4EU43"/>
<dbReference type="InterPro" id="IPR050734">
    <property type="entry name" value="PIH1/Kintoun_subfamily"/>
</dbReference>
<protein>
    <recommendedName>
        <fullName evidence="2">PIH1 domain-containing protein 1</fullName>
    </recommendedName>
</protein>
<comment type="similarity">
    <text evidence="1">Belongs to the PIH1 family.</text>
</comment>
<feature type="domain" description="PIH1D1/2/3 CS-like" evidence="5">
    <location>
        <begin position="346"/>
        <end position="414"/>
    </location>
</feature>
<dbReference type="EMBL" id="CDMY01000306">
    <property type="protein sequence ID" value="CEM01598.1"/>
    <property type="molecule type" value="Genomic_DNA"/>
</dbReference>
<feature type="compositionally biased region" description="Acidic residues" evidence="3">
    <location>
        <begin position="741"/>
        <end position="753"/>
    </location>
</feature>
<dbReference type="VEuPathDB" id="CryptoDB:Vbra_20802"/>
<name>A0A0G4EU43_VITBC</name>
<dbReference type="AlphaFoldDB" id="A0A0G4EU43"/>
<feature type="domain" description="PIH1 N-terminal" evidence="4">
    <location>
        <begin position="32"/>
        <end position="196"/>
    </location>
</feature>
<feature type="compositionally biased region" description="Basic and acidic residues" evidence="3">
    <location>
        <begin position="245"/>
        <end position="255"/>
    </location>
</feature>
<feature type="region of interest" description="Disordered" evidence="3">
    <location>
        <begin position="737"/>
        <end position="810"/>
    </location>
</feature>
<sequence>MADITPQEYDKISRAFRHPEFRGLFQEYVDEISDPKHREEHDKYLRELEEKGEGKPGQRLIFPEPGCCVKTAVQHPNGSQQKLFINICQSERVHDMKQTSQDGGTSVSLPYVLGNPRPDKDHNGAGCLTCDMCVGTLTYKKLEDHRIMKLCVEEASNGMKRRYFTNNEEIKKDFKVLKYVRCKGDKPSPLSVNEKEIKPLKGKGKKDSTNRALSGAPSSSARAAPPDDADESITPAEVNRLLDKLKKDKAHKEGNTLDQPTTQEEATTAPAADAPPSASPPGGGGGVNGVKSEDEKGGEGQAAGAQGVVKPTYRIIYGQGELRIEGTLGHAHADKYLPSEALRPATSLKVEVELPGVSSASEIKTAEFTTDTLTVDVPHRYHLQELPLPLPVKYDDGTAKFQKTKAVPTLKLAVPVDIDALKARRKANTPTPAPAPDDNAAPPPDTHTARGQGEGDHSQQTTNGSHETEAAAAPAPAADVVAAPEVVASRSQALCDEELGTGSALHIVGTGGEAVQSADESAQNGNQDQDQDATASAAAEETQEGPIAGDAAAAPSEQRSSEKSGTILTRPQRDREALNGDLVERKQPPEEQRDDDDDQTPLLTNGCAPRPSPSSSIRTKVYDYPDNAASVISVLLELSGTTTMPSAVEIAVPHGEGSERQLQMTLLPGDGCGWEMMVVAPLKVTRTCDLVLEETRAFGVTFNGLQIHVELTKRAADTPPSAATRVTVPIKWREQQRLPADEEGGPEAAEEGAGECGEGREGDDGDEDEFTDMPLPSLSEALSGDRSVLSMHGIGTQVTLRDQSSWRYRE</sequence>
<dbReference type="STRING" id="1169540.A0A0G4EU43"/>
<dbReference type="Proteomes" id="UP000041254">
    <property type="component" value="Unassembled WGS sequence"/>
</dbReference>
<feature type="region of interest" description="Disordered" evidence="3">
    <location>
        <begin position="511"/>
        <end position="620"/>
    </location>
</feature>
<dbReference type="InterPro" id="IPR041442">
    <property type="entry name" value="PIH1D1/2/3_CS-like"/>
</dbReference>
<feature type="compositionally biased region" description="Basic and acidic residues" evidence="3">
    <location>
        <begin position="571"/>
        <end position="591"/>
    </location>
</feature>
<dbReference type="OrthoDB" id="5135119at2759"/>
<keyword evidence="7" id="KW-1185">Reference proteome</keyword>
<evidence type="ECO:0000259" key="4">
    <source>
        <dbReference type="Pfam" id="PF08190"/>
    </source>
</evidence>
<dbReference type="PANTHER" id="PTHR22997">
    <property type="entry name" value="PIH1 DOMAIN-CONTAINING PROTEIN 1"/>
    <property type="match status" value="1"/>
</dbReference>